<dbReference type="PROSITE" id="PS00090">
    <property type="entry name" value="NITROGENASE_1_2"/>
    <property type="match status" value="1"/>
</dbReference>
<dbReference type="GO" id="GO:0016163">
    <property type="term" value="F:nitrogenase activity"/>
    <property type="evidence" value="ECO:0007669"/>
    <property type="project" value="UniProtKB-UniRule"/>
</dbReference>
<dbReference type="GO" id="GO:0051536">
    <property type="term" value="F:iron-sulfur cluster binding"/>
    <property type="evidence" value="ECO:0007669"/>
    <property type="project" value="UniProtKB-KW"/>
</dbReference>
<evidence type="ECO:0000313" key="21">
    <source>
        <dbReference type="Proteomes" id="UP000054598"/>
    </source>
</evidence>
<dbReference type="InterPro" id="IPR005972">
    <property type="entry name" value="Nase_Mo-Fe_asu"/>
</dbReference>
<proteinExistence type="inferred from homology"/>
<evidence type="ECO:0000256" key="3">
    <source>
        <dbReference type="ARBA" id="ARBA00002621"/>
    </source>
</evidence>
<evidence type="ECO:0000256" key="14">
    <source>
        <dbReference type="ARBA" id="ARBA00047967"/>
    </source>
</evidence>
<evidence type="ECO:0000256" key="16">
    <source>
        <dbReference type="RuleBase" id="RU004022"/>
    </source>
</evidence>
<comment type="cofactor">
    <cofactor evidence="1">
        <name>[8Fe-7S] cluster</name>
        <dbReference type="ChEBI" id="CHEBI:21143"/>
    </cofactor>
</comment>
<dbReference type="Proteomes" id="UP000054323">
    <property type="component" value="Unassembled WGS sequence"/>
</dbReference>
<keyword evidence="13 15" id="KW-0535">Nitrogen fixation</keyword>
<evidence type="ECO:0000256" key="13">
    <source>
        <dbReference type="ARBA" id="ARBA00023231"/>
    </source>
</evidence>
<dbReference type="Gene3D" id="3.40.50.12380">
    <property type="entry name" value="Nitrogenase MoFe cofactor biosynthesis protein NifE, C-terminal"/>
    <property type="match status" value="1"/>
</dbReference>
<keyword evidence="12" id="KW-0411">Iron-sulfur</keyword>
<keyword evidence="10 16" id="KW-0560">Oxidoreductase</keyword>
<evidence type="ECO:0000256" key="10">
    <source>
        <dbReference type="ARBA" id="ARBA00023002"/>
    </source>
</evidence>
<feature type="domain" description="Nitrogenase/oxidoreductase component 1" evidence="17">
    <location>
        <begin position="56"/>
        <end position="517"/>
    </location>
</feature>
<evidence type="ECO:0000256" key="4">
    <source>
        <dbReference type="ARBA" id="ARBA00011002"/>
    </source>
</evidence>
<protein>
    <recommendedName>
        <fullName evidence="16">Nitrogenase protein alpha chain</fullName>
        <ecNumber evidence="16">1.18.6.1</ecNumber>
    </recommendedName>
</protein>
<dbReference type="GO" id="GO:0016612">
    <property type="term" value="C:molybdenum-iron nitrogenase complex"/>
    <property type="evidence" value="ECO:0007669"/>
    <property type="project" value="UniProtKB-UniRule"/>
</dbReference>
<dbReference type="InterPro" id="IPR000510">
    <property type="entry name" value="Nase/OxRdtase_comp1"/>
</dbReference>
<keyword evidence="9" id="KW-0067">ATP-binding</keyword>
<dbReference type="PROSITE" id="PS00699">
    <property type="entry name" value="NITROGENASE_1_1"/>
    <property type="match status" value="1"/>
</dbReference>
<gene>
    <name evidence="18" type="ORF">XD82_0188</name>
    <name evidence="19" type="ORF">XE10_0237</name>
</gene>
<dbReference type="GO" id="GO:0046872">
    <property type="term" value="F:metal ion binding"/>
    <property type="evidence" value="ECO:0007669"/>
    <property type="project" value="UniProtKB-KW"/>
</dbReference>
<keyword evidence="11 16" id="KW-0408">Iron</keyword>
<comment type="catalytic activity">
    <reaction evidence="14 16">
        <text>N2 + 8 reduced [2Fe-2S]-[ferredoxin] + 16 ATP + 16 H2O = H2 + 8 oxidized [2Fe-2S]-[ferredoxin] + 2 NH4(+) + 16 ADP + 16 phosphate + 6 H(+)</text>
        <dbReference type="Rhea" id="RHEA:21448"/>
        <dbReference type="Rhea" id="RHEA-COMP:10000"/>
        <dbReference type="Rhea" id="RHEA-COMP:10001"/>
        <dbReference type="ChEBI" id="CHEBI:15377"/>
        <dbReference type="ChEBI" id="CHEBI:15378"/>
        <dbReference type="ChEBI" id="CHEBI:17997"/>
        <dbReference type="ChEBI" id="CHEBI:18276"/>
        <dbReference type="ChEBI" id="CHEBI:28938"/>
        <dbReference type="ChEBI" id="CHEBI:30616"/>
        <dbReference type="ChEBI" id="CHEBI:33737"/>
        <dbReference type="ChEBI" id="CHEBI:33738"/>
        <dbReference type="ChEBI" id="CHEBI:43474"/>
        <dbReference type="ChEBI" id="CHEBI:456216"/>
        <dbReference type="EC" id="1.18.6.1"/>
    </reaction>
</comment>
<evidence type="ECO:0000313" key="18">
    <source>
        <dbReference type="EMBL" id="KUK63659.1"/>
    </source>
</evidence>
<reference evidence="20 21" key="2">
    <citation type="journal article" date="2015" name="MBio">
        <title>Genome-Resolved Metagenomic Analysis Reveals Roles for Candidate Phyla and Other Microbial Community Members in Biogeochemical Transformations in Oil Reservoirs.</title>
        <authorList>
            <person name="Hu P."/>
            <person name="Tom L."/>
            <person name="Singh A."/>
            <person name="Thomas B.C."/>
            <person name="Baker B.J."/>
            <person name="Piceno Y.M."/>
            <person name="Andersen G.L."/>
            <person name="Banfield J.F."/>
        </authorList>
    </citation>
    <scope>NUCLEOTIDE SEQUENCE [LARGE SCALE GENOMIC DNA]</scope>
</reference>
<dbReference type="Gene3D" id="3.40.50.1980">
    <property type="entry name" value="Nitrogenase molybdenum iron protein domain"/>
    <property type="match status" value="2"/>
</dbReference>
<dbReference type="Proteomes" id="UP000054598">
    <property type="component" value="Unassembled WGS sequence"/>
</dbReference>
<evidence type="ECO:0000256" key="8">
    <source>
        <dbReference type="ARBA" id="ARBA00022741"/>
    </source>
</evidence>
<dbReference type="NCBIfam" id="TIGR01282">
    <property type="entry name" value="nifD"/>
    <property type="match status" value="1"/>
</dbReference>
<dbReference type="EC" id="1.18.6.1" evidence="16"/>
<dbReference type="NCBIfam" id="TIGR01862">
    <property type="entry name" value="N2-ase-Ialpha"/>
    <property type="match status" value="1"/>
</dbReference>
<name>A0A101GSB2_9EURY</name>
<dbReference type="PANTHER" id="PTHR43457">
    <property type="entry name" value="NITROGENASE MOLYBDENUM-IRON PROTEIN ALPHA CHAIN"/>
    <property type="match status" value="1"/>
</dbReference>
<dbReference type="InterPro" id="IPR010143">
    <property type="entry name" value="Nase_comp1_asu"/>
</dbReference>
<evidence type="ECO:0000256" key="2">
    <source>
        <dbReference type="ARBA" id="ARBA00001969"/>
    </source>
</evidence>
<evidence type="ECO:0000256" key="7">
    <source>
        <dbReference type="ARBA" id="ARBA00022723"/>
    </source>
</evidence>
<comment type="cofactor">
    <cofactor evidence="2">
        <name>[7Fe-Mo-9S-C-homocitryl] cluster</name>
        <dbReference type="ChEBI" id="CHEBI:30409"/>
    </cofactor>
</comment>
<accession>A0A101GSB2</accession>
<dbReference type="GO" id="GO:0005524">
    <property type="term" value="F:ATP binding"/>
    <property type="evidence" value="ECO:0007669"/>
    <property type="project" value="UniProtKB-KW"/>
</dbReference>
<evidence type="ECO:0000256" key="1">
    <source>
        <dbReference type="ARBA" id="ARBA00001919"/>
    </source>
</evidence>
<evidence type="ECO:0000256" key="11">
    <source>
        <dbReference type="ARBA" id="ARBA00023004"/>
    </source>
</evidence>
<dbReference type="Pfam" id="PF00148">
    <property type="entry name" value="Oxidored_nitro"/>
    <property type="match status" value="1"/>
</dbReference>
<evidence type="ECO:0000256" key="15">
    <source>
        <dbReference type="RuleBase" id="RU004021"/>
    </source>
</evidence>
<dbReference type="InterPro" id="IPR000318">
    <property type="entry name" value="Nase_comp1_CS"/>
</dbReference>
<comment type="function">
    <text evidence="3">This molybdenum-iron protein is part of the nitrogenase complex that catalyzes the key enzymatic reactions in nitrogen fixation.</text>
</comment>
<reference evidence="18" key="1">
    <citation type="journal article" date="2015" name="MBio">
        <title>Genome-resolved metagenomic analysis reveals roles for candidate phyla and other microbial community members in biogeochemical transformations in oil reservoirs.</title>
        <authorList>
            <person name="Hu P."/>
            <person name="Tom L."/>
            <person name="Singh A."/>
            <person name="Thomas B.C."/>
            <person name="Baker B.J."/>
            <person name="Piceno Y.M."/>
            <person name="Andersen G.L."/>
            <person name="Banfield J.F."/>
        </authorList>
    </citation>
    <scope>NUCLEOTIDE SEQUENCE [LARGE SCALE GENOMIC DNA]</scope>
    <source>
        <strain evidence="18">62_101</strain>
        <strain evidence="19">63_41</strain>
    </source>
</reference>
<evidence type="ECO:0000313" key="19">
    <source>
        <dbReference type="EMBL" id="KUL05309.1"/>
    </source>
</evidence>
<evidence type="ECO:0000256" key="9">
    <source>
        <dbReference type="ARBA" id="ARBA00022840"/>
    </source>
</evidence>
<evidence type="ECO:0000256" key="12">
    <source>
        <dbReference type="ARBA" id="ARBA00023014"/>
    </source>
</evidence>
<comment type="similarity">
    <text evidence="4 15">Belongs to the NifD/NifK/NifE/NifN family.</text>
</comment>
<comment type="subunit">
    <text evidence="5">Tetramer of two alpha and two beta chains. Forms complex with the iron protein (nitrogenase component 2).</text>
</comment>
<sequence>MTMTDVNVDELLAPMPDKVKKNRRKHIVKKDVSAGSCPQIEANTRTVPGIITQRGCCYAGCKGVVVGPIKDMLTITHGPIGCAYYSWGTRRNKARVDDRTPPEQIYSAMCFSTDMQESDIVFGGEKKLAKMIDEVVAIFHPRAINLCATCPIGLIGDDLSAVAKEAEERHGIPVIHYNCEGYKGVSQSAGHHIANNQIMERIIGTGTEKVDGKYVLNILGEYNIGGDAWENERLLEEIGYTIGSTLTGDSAYVNIRNMHKAHLNLVQCHRSINYIAEMMETKYGTPWLKVNFIGIDATIDTLREIARCFGDEELIARTELVIERELAAVTPEIERYRKILKGKTAFVFVGGSRSHHYQFLLRNLGMEVMVAGYEFAHRDDYEGREVIPTIKSDADSKNIPELHLEPDPGMYRPPHLHLKMSKEKYDELVASGVLNDYKGMYPDMVNGGIMIDDANHFETEELVEIFKPDLIFTGIKDKYVTHKMGLPSKQMHSYDYSGPYTCFRGAVTFAKDVAHSLSTPAWKMITPPWEQSKTEQR</sequence>
<dbReference type="PANTHER" id="PTHR43457:SF1">
    <property type="entry name" value="NITROGENASE MOLYBDENUM-IRON PROTEIN ALPHA CHAIN"/>
    <property type="match status" value="1"/>
</dbReference>
<dbReference type="AlphaFoldDB" id="A0A101GSB2"/>
<dbReference type="EMBL" id="LGHE01000015">
    <property type="protein sequence ID" value="KUL05309.1"/>
    <property type="molecule type" value="Genomic_DNA"/>
</dbReference>
<keyword evidence="6" id="KW-0500">Molybdenum</keyword>
<organism evidence="18 20">
    <name type="scientific">Methanoculleus marisnigri</name>
    <dbReference type="NCBI Taxonomy" id="2198"/>
    <lineage>
        <taxon>Archaea</taxon>
        <taxon>Methanobacteriati</taxon>
        <taxon>Methanobacteriota</taxon>
        <taxon>Stenosarchaea group</taxon>
        <taxon>Methanomicrobia</taxon>
        <taxon>Methanomicrobiales</taxon>
        <taxon>Methanomicrobiaceae</taxon>
        <taxon>Methanoculleus</taxon>
    </lineage>
</organism>
<evidence type="ECO:0000259" key="17">
    <source>
        <dbReference type="Pfam" id="PF00148"/>
    </source>
</evidence>
<evidence type="ECO:0000256" key="5">
    <source>
        <dbReference type="ARBA" id="ARBA00011462"/>
    </source>
</evidence>
<dbReference type="SUPFAM" id="SSF53807">
    <property type="entry name" value="Helical backbone' metal receptor"/>
    <property type="match status" value="1"/>
</dbReference>
<keyword evidence="7 16" id="KW-0479">Metal-binding</keyword>
<evidence type="ECO:0000256" key="6">
    <source>
        <dbReference type="ARBA" id="ARBA00022505"/>
    </source>
</evidence>
<evidence type="ECO:0000313" key="20">
    <source>
        <dbReference type="Proteomes" id="UP000054323"/>
    </source>
</evidence>
<dbReference type="EMBL" id="LGGD01000012">
    <property type="protein sequence ID" value="KUK63659.1"/>
    <property type="molecule type" value="Genomic_DNA"/>
</dbReference>
<keyword evidence="8" id="KW-0547">Nucleotide-binding</keyword>
<dbReference type="PATRIC" id="fig|2198.3.peg.2108"/>
<comment type="caution">
    <text evidence="18">The sequence shown here is derived from an EMBL/GenBank/DDBJ whole genome shotgun (WGS) entry which is preliminary data.</text>
</comment>